<dbReference type="Gene3D" id="1.20.58.80">
    <property type="entry name" value="Phosphotransferase system, lactose/cellobiose-type IIA subunit"/>
    <property type="match status" value="1"/>
</dbReference>
<comment type="function">
    <text evidence="6">Maltosyltransferase that uses maltose 1-phosphate (M1P) as the sugar donor to elongate linear or branched alpha-(1-&gt;4)-glucans. Is involved in a branched alpha-glucan biosynthetic pathway from trehalose, together with TreS, Mak and GlgB.</text>
</comment>
<gene>
    <name evidence="6" type="primary">glgE</name>
    <name evidence="8" type="ORF">SAMN05446927_2509</name>
</gene>
<dbReference type="EC" id="2.4.99.16" evidence="6"/>
<evidence type="ECO:0000256" key="4">
    <source>
        <dbReference type="ARBA" id="ARBA00023277"/>
    </source>
</evidence>
<dbReference type="SUPFAM" id="SSF51445">
    <property type="entry name" value="(Trans)glycosidases"/>
    <property type="match status" value="2"/>
</dbReference>
<comment type="caution">
    <text evidence="8">The sequence shown here is derived from an EMBL/GenBank/DDBJ whole genome shotgun (WGS) entry which is preliminary data.</text>
</comment>
<protein>
    <recommendedName>
        <fullName evidence="6">Alpha-1,4-glucan:maltose-1-phosphate maltosyltransferase</fullName>
        <shortName evidence="6">GMPMT</shortName>
        <ecNumber evidence="6">2.4.99.16</ecNumber>
    </recommendedName>
    <alternativeName>
        <fullName evidence="6">(1-&gt;4)-alpha-D-glucan:maltose-1-phosphate alpha-D-maltosyltransferase</fullName>
    </alternativeName>
</protein>
<dbReference type="InterPro" id="IPR013783">
    <property type="entry name" value="Ig-like_fold"/>
</dbReference>
<dbReference type="InterPro" id="IPR026585">
    <property type="entry name" value="GlgE"/>
</dbReference>
<dbReference type="HAMAP" id="MF_02124">
    <property type="entry name" value="GlgE"/>
    <property type="match status" value="1"/>
</dbReference>
<dbReference type="InterPro" id="IPR006047">
    <property type="entry name" value="GH13_cat_dom"/>
</dbReference>
<dbReference type="InterPro" id="IPR021828">
    <property type="entry name" value="GlgE_dom_N/S"/>
</dbReference>
<dbReference type="PANTHER" id="PTHR47786">
    <property type="entry name" value="ALPHA-1,4-GLUCAN:MALTOSE-1-PHOSPHATE MALTOSYLTRANSFERASE"/>
    <property type="match status" value="1"/>
</dbReference>
<evidence type="ECO:0000259" key="7">
    <source>
        <dbReference type="SMART" id="SM00642"/>
    </source>
</evidence>
<keyword evidence="4 6" id="KW-0119">Carbohydrate metabolism</keyword>
<feature type="binding site" evidence="6">
    <location>
        <position position="849"/>
    </location>
    <ligand>
        <name>alpha-maltose 1-phosphate</name>
        <dbReference type="ChEBI" id="CHEBI:63576"/>
    </ligand>
</feature>
<comment type="similarity">
    <text evidence="6">Belongs to the glycosyl hydrolase 13 family. GlgE subfamily.</text>
</comment>
<evidence type="ECO:0000256" key="2">
    <source>
        <dbReference type="ARBA" id="ARBA00022676"/>
    </source>
</evidence>
<reference evidence="8 9" key="1">
    <citation type="submission" date="2017-09" db="EMBL/GenBank/DDBJ databases">
        <authorList>
            <person name="Varghese N."/>
            <person name="Submissions S."/>
        </authorList>
    </citation>
    <scope>NUCLEOTIDE SEQUENCE [LARGE SCALE GENOMIC DNA]</scope>
    <source>
        <strain evidence="8 9">OK806</strain>
    </source>
</reference>
<evidence type="ECO:0000313" key="9">
    <source>
        <dbReference type="Proteomes" id="UP000219522"/>
    </source>
</evidence>
<dbReference type="Pfam" id="PF00128">
    <property type="entry name" value="Alpha-amylase"/>
    <property type="match status" value="1"/>
</dbReference>
<evidence type="ECO:0000256" key="3">
    <source>
        <dbReference type="ARBA" id="ARBA00022679"/>
    </source>
</evidence>
<keyword evidence="3 6" id="KW-0808">Transferase</keyword>
<evidence type="ECO:0000256" key="6">
    <source>
        <dbReference type="HAMAP-Rule" id="MF_02124"/>
    </source>
</evidence>
<feature type="active site" description="Proton donor" evidence="6">
    <location>
        <position position="877"/>
    </location>
</feature>
<keyword evidence="2 6" id="KW-0328">Glycosyltransferase</keyword>
<dbReference type="Gene3D" id="2.60.40.1180">
    <property type="entry name" value="Golgi alpha-mannosidase II"/>
    <property type="match status" value="1"/>
</dbReference>
<dbReference type="CDD" id="cd11344">
    <property type="entry name" value="AmyAc_GlgE_like"/>
    <property type="match status" value="1"/>
</dbReference>
<evidence type="ECO:0000313" key="8">
    <source>
        <dbReference type="EMBL" id="SOE63345.1"/>
    </source>
</evidence>
<dbReference type="Proteomes" id="UP000219522">
    <property type="component" value="Unassembled WGS sequence"/>
</dbReference>
<dbReference type="Pfam" id="PF11896">
    <property type="entry name" value="GlgE_dom_N_S"/>
    <property type="match status" value="1"/>
</dbReference>
<feature type="binding site" evidence="6">
    <location>
        <position position="716"/>
    </location>
    <ligand>
        <name>alpha-maltose 1-phosphate</name>
        <dbReference type="ChEBI" id="CHEBI:63576"/>
    </ligand>
</feature>
<accession>A0A7Z7I7G8</accession>
<dbReference type="SMART" id="SM00642">
    <property type="entry name" value="Aamy"/>
    <property type="match status" value="1"/>
</dbReference>
<dbReference type="GO" id="GO:0030979">
    <property type="term" value="P:alpha-glucan biosynthetic process"/>
    <property type="evidence" value="ECO:0007669"/>
    <property type="project" value="UniProtKB-UniRule"/>
</dbReference>
<evidence type="ECO:0000256" key="5">
    <source>
        <dbReference type="ARBA" id="ARBA00048735"/>
    </source>
</evidence>
<dbReference type="Pfam" id="PF21702">
    <property type="entry name" value="GLGE_C"/>
    <property type="match status" value="1"/>
</dbReference>
<feature type="active site" description="Nucleophile" evidence="6">
    <location>
        <position position="848"/>
    </location>
</feature>
<feature type="binding site" evidence="6">
    <location>
        <position position="776"/>
    </location>
    <ligand>
        <name>alpha-maltose 1-phosphate</name>
        <dbReference type="ChEBI" id="CHEBI:63576"/>
    </ligand>
</feature>
<feature type="site" description="Transition state stabilizer" evidence="6">
    <location>
        <position position="935"/>
    </location>
</feature>
<dbReference type="InterPro" id="IPR049171">
    <property type="entry name" value="GLGE_C"/>
</dbReference>
<dbReference type="AlphaFoldDB" id="A0A7Z7I7G8"/>
<comment type="catalytic activity">
    <reaction evidence="5 6">
        <text>alpha-maltose 1-phosphate + [(1-&gt;4)-alpha-D-glucosyl](n) = [(1-&gt;4)-alpha-D-glucosyl](n+2) + phosphate</text>
        <dbReference type="Rhea" id="RHEA:42692"/>
        <dbReference type="Rhea" id="RHEA-COMP:9584"/>
        <dbReference type="Rhea" id="RHEA-COMP:10183"/>
        <dbReference type="ChEBI" id="CHEBI:15444"/>
        <dbReference type="ChEBI" id="CHEBI:43474"/>
        <dbReference type="ChEBI" id="CHEBI:63576"/>
        <dbReference type="EC" id="2.4.99.16"/>
    </reaction>
</comment>
<dbReference type="PANTHER" id="PTHR47786:SF2">
    <property type="entry name" value="GLYCOSYL HYDROLASE FAMILY 13 CATALYTIC DOMAIN-CONTAINING PROTEIN"/>
    <property type="match status" value="1"/>
</dbReference>
<feature type="domain" description="Glycosyl hydrolase family 13 catalytic" evidence="7">
    <location>
        <begin position="668"/>
        <end position="1013"/>
    </location>
</feature>
<sequence>MENHPAHHAYAPRIYFIDPLLVGPLARWPAHFEHAAALGFDHVLIGSPFVPGENGHSQAVSDHHRLNAVFESDASANEGLAQLAATAKQHGVTLLVDIVIDRVSSGGGLYHENKHWFHPFESAEARLDPRHPPREENVAHANFGDGEAAHQLTEWWERELLLLAGAGIGGFRFDAPHKVPAHVWRRLGAAVRERHPETKWLAWTVGVSRHDLHGLTDAGFDAVFSSSRWWDFRSGWLVDEHAALVRVASPIAFPEEPYGTRLLSDLPDTGDTALVERAYRRALFTAAAIGTGILVPMGFEYGVGLPMSYQYGVAAEFERAREQARFDLSRDVARANALQRDDPTLATLGEMRALTGAGTPFAALVRANGPDLRLADAAALIVVNPDLSSPVHVDPLHLLEAVPGSFTRFAPLGEAGATQARLGPFTLAAGETRLFRAAAEPFVLLGQPQIKRGSKAADKKSVTEALSASRVAIESVTPSVDHGRFPAKRIVGEAVEVQAAIFAEGHDKIAAAVQWRAADETDWHETPMALVQPLGRDLWTARIPLDRVGRHEFTVVAWRDDFASLVDHMQKKLNAGQTVELEIEEARHLFALILAEVQTAEGASTEPLESLVKEFTKAAPERKLEIVLGAETAKAIAAARHRPFLSRDPVTYRVDAERAAARFASWYEIFPRSMSDDESRHGTFVDVIGKMPRIREMGFDVLYFPPINPIGIANRKGKNNTLTAQPGDVGSPYAIGGKEGGHTAVHPELGTLDDFKQMLDSAHAHGLEIALDFAVQCSPDHPWLKEHPTWFAWRPDGTLRYAENPPKKYQDIVNPDFYAKDAKPELWTSLRDVFLFWVAAGVRIFRVDNPHTKPFPFWEWAINDVRSRHPDVIFLSEAFTRPRVMNRLAKLGFSQSYTYFTWRESKRDFIEYMHDLTQTDAREFFRPNFFVNTPDINPRFLQRSGRAGFVIRAALAATLSGLWGVYSGFELCEAAALPNSEEYLDSEKYQLRAWDWNRPGNIVGEITALNRVRRANPALQTHLGVNFLPAHNDQILFFEKSNASGDNVVLVAINLDPFNEQGADIELPWQTMERWGVHEWDALAVEDQVTGQRFEWRGRRQHVRLDPNSLPFAIWRIAPVWGLPKPPVGET</sequence>
<name>A0A7Z7I7G8_9BURK</name>
<proteinExistence type="inferred from homology"/>
<feature type="binding site" evidence="6">
    <location>
        <begin position="988"/>
        <end position="989"/>
    </location>
    <ligand>
        <name>alpha-maltose 1-phosphate</name>
        <dbReference type="ChEBI" id="CHEBI:63576"/>
    </ligand>
</feature>
<evidence type="ECO:0000256" key="1">
    <source>
        <dbReference type="ARBA" id="ARBA00011738"/>
    </source>
</evidence>
<keyword evidence="9" id="KW-1185">Reference proteome</keyword>
<dbReference type="InterPro" id="IPR013780">
    <property type="entry name" value="Glyco_hydro_b"/>
</dbReference>
<comment type="subunit">
    <text evidence="1 6">Homodimer.</text>
</comment>
<dbReference type="RefSeq" id="WP_062635486.1">
    <property type="nucleotide sequence ID" value="NZ_FCOG02000016.1"/>
</dbReference>
<dbReference type="Gene3D" id="3.20.20.80">
    <property type="entry name" value="Glycosidases"/>
    <property type="match status" value="2"/>
</dbReference>
<dbReference type="OrthoDB" id="9805159at2"/>
<dbReference type="EMBL" id="OCSU01000001">
    <property type="protein sequence ID" value="SOE63345.1"/>
    <property type="molecule type" value="Genomic_DNA"/>
</dbReference>
<dbReference type="GO" id="GO:0016758">
    <property type="term" value="F:hexosyltransferase activity"/>
    <property type="evidence" value="ECO:0007669"/>
    <property type="project" value="UniProtKB-UniRule"/>
</dbReference>
<dbReference type="GO" id="GO:0004553">
    <property type="term" value="F:hydrolase activity, hydrolyzing O-glycosyl compounds"/>
    <property type="evidence" value="ECO:0007669"/>
    <property type="project" value="InterPro"/>
</dbReference>
<dbReference type="Gene3D" id="2.60.40.10">
    <property type="entry name" value="Immunoglobulins"/>
    <property type="match status" value="1"/>
</dbReference>
<feature type="binding site" evidence="6">
    <location>
        <position position="811"/>
    </location>
    <ligand>
        <name>alpha-maltose 1-phosphate</name>
        <dbReference type="ChEBI" id="CHEBI:63576"/>
    </ligand>
</feature>
<organism evidence="8 9">
    <name type="scientific">Caballeronia arationis</name>
    <dbReference type="NCBI Taxonomy" id="1777142"/>
    <lineage>
        <taxon>Bacteria</taxon>
        <taxon>Pseudomonadati</taxon>
        <taxon>Pseudomonadota</taxon>
        <taxon>Betaproteobacteria</taxon>
        <taxon>Burkholderiales</taxon>
        <taxon>Burkholderiaceae</taxon>
        <taxon>Caballeronia</taxon>
    </lineage>
</organism>
<dbReference type="InterPro" id="IPR017853">
    <property type="entry name" value="GH"/>
</dbReference>